<dbReference type="PANTHER" id="PTHR10110:SF98">
    <property type="entry name" value="SODIUM_HYDROGEN EXCHANGER"/>
    <property type="match status" value="1"/>
</dbReference>
<evidence type="ECO:0000256" key="7">
    <source>
        <dbReference type="ARBA" id="ARBA00023136"/>
    </source>
</evidence>
<keyword evidence="8 9" id="KW-0739">Sodium transport</keyword>
<keyword evidence="5" id="KW-0915">Sodium</keyword>
<evidence type="ECO:0000313" key="12">
    <source>
        <dbReference type="EMBL" id="TRY62005.1"/>
    </source>
</evidence>
<evidence type="ECO:0000259" key="11">
    <source>
        <dbReference type="Pfam" id="PF00999"/>
    </source>
</evidence>
<dbReference type="GO" id="GO:0015385">
    <property type="term" value="F:sodium:proton antiporter activity"/>
    <property type="evidence" value="ECO:0007669"/>
    <property type="project" value="InterPro"/>
</dbReference>
<keyword evidence="7 10" id="KW-0472">Membrane</keyword>
<dbReference type="GO" id="GO:0005886">
    <property type="term" value="C:plasma membrane"/>
    <property type="evidence" value="ECO:0007669"/>
    <property type="project" value="TreeGrafter"/>
</dbReference>
<feature type="transmembrane region" description="Helical" evidence="10">
    <location>
        <begin position="358"/>
        <end position="382"/>
    </location>
</feature>
<evidence type="ECO:0000313" key="13">
    <source>
        <dbReference type="Proteomes" id="UP000318571"/>
    </source>
</evidence>
<dbReference type="InterPro" id="IPR018422">
    <property type="entry name" value="Cation/H_exchanger_CPA1"/>
</dbReference>
<dbReference type="Gene3D" id="6.10.140.1330">
    <property type="match status" value="1"/>
</dbReference>
<feature type="transmembrane region" description="Helical" evidence="10">
    <location>
        <begin position="168"/>
        <end position="187"/>
    </location>
</feature>
<accession>A0A553N9E4</accession>
<dbReference type="PANTHER" id="PTHR10110">
    <property type="entry name" value="SODIUM/HYDROGEN EXCHANGER"/>
    <property type="match status" value="1"/>
</dbReference>
<comment type="caution">
    <text evidence="12">The sequence shown here is derived from an EMBL/GenBank/DDBJ whole genome shotgun (WGS) entry which is preliminary data.</text>
</comment>
<keyword evidence="13" id="KW-1185">Reference proteome</keyword>
<evidence type="ECO:0000256" key="8">
    <source>
        <dbReference type="ARBA" id="ARBA00023201"/>
    </source>
</evidence>
<gene>
    <name evidence="12" type="ORF">TCAL_13447</name>
</gene>
<dbReference type="EMBL" id="VCGU01000459">
    <property type="protein sequence ID" value="TRY62005.1"/>
    <property type="molecule type" value="Genomic_DNA"/>
</dbReference>
<sequence>GSSQSKAALIPSLKDQKLQVFQSERNEEEKIEYEVFHVEFDRVKLPFVISLWILVSTMTKIAFHMVPKLDTHIPESCMLIVVGIVVGIVLFYVGDTVPVFMSPDTFFLYLLPPIILEAGYLMPNRLFFDHLGTILLMAVIGTIFNMLTIGGSIYGLGLTGIYGDNPPGILETFLFASLIVAVDPVAVLATFKEIKVDDILNIVVFGESLLNDAVTVVLYHMFEAYVDIGEENIETTDVFKGVASFIVVAGGGTLIGIIYGFLTAFVTRFSRFSHILEPLVVVAAGYMSYLTAEIFHMSGILALTFCGITMKNYVERNINDESSTVLHGVIEMLANSAETIIFVFLGVAAVTADHEWNWIFVVTTIVLCTIFRILGVLLLAALANRFRLHKLKPVDQFVMMYGGLRGAVAFALVLLIDKKKVPSAPLFVTTTLAVIYWTVFAQGITFKPLVKFLKVKSSTAKAPTMNERMAGRMMDFVVWGIEGVWGERSTIRFRESYRDWDRKYIMPIMHSDKQLKDPKIFETFSRLARLEALEGKGFGYGHHRHAYPKDESSDDSAGEDDNNVQFTVEPQLNQSEMLQKLDDEMMIPGERPRRDSFVHTFDNQLTLDKNSKWIASEAKRRL</sequence>
<keyword evidence="9" id="KW-0050">Antiport</keyword>
<dbReference type="Pfam" id="PF00999">
    <property type="entry name" value="Na_H_Exchanger"/>
    <property type="match status" value="1"/>
</dbReference>
<feature type="transmembrane region" description="Helical" evidence="10">
    <location>
        <begin position="394"/>
        <end position="416"/>
    </location>
</feature>
<dbReference type="InterPro" id="IPR006153">
    <property type="entry name" value="Cation/H_exchanger_TM"/>
</dbReference>
<feature type="transmembrane region" description="Helical" evidence="10">
    <location>
        <begin position="134"/>
        <end position="156"/>
    </location>
</feature>
<feature type="transmembrane region" description="Helical" evidence="10">
    <location>
        <begin position="75"/>
        <end position="94"/>
    </location>
</feature>
<dbReference type="AlphaFoldDB" id="A0A553N9E4"/>
<evidence type="ECO:0000256" key="9">
    <source>
        <dbReference type="RuleBase" id="RU003722"/>
    </source>
</evidence>
<dbReference type="STRING" id="6832.A0A553N9E4"/>
<evidence type="ECO:0000256" key="5">
    <source>
        <dbReference type="ARBA" id="ARBA00023053"/>
    </source>
</evidence>
<dbReference type="NCBIfam" id="TIGR00840">
    <property type="entry name" value="b_cpa1"/>
    <property type="match status" value="1"/>
</dbReference>
<feature type="transmembrane region" description="Helical" evidence="10">
    <location>
        <begin position="106"/>
        <end position="122"/>
    </location>
</feature>
<feature type="transmembrane region" description="Helical" evidence="10">
    <location>
        <begin position="199"/>
        <end position="222"/>
    </location>
</feature>
<feature type="non-terminal residue" evidence="12">
    <location>
        <position position="622"/>
    </location>
</feature>
<dbReference type="PRINTS" id="PR01084">
    <property type="entry name" value="NAHEXCHNGR"/>
</dbReference>
<reference evidence="12 13" key="1">
    <citation type="journal article" date="2018" name="Nat. Ecol. Evol.">
        <title>Genomic signatures of mitonuclear coevolution across populations of Tigriopus californicus.</title>
        <authorList>
            <person name="Barreto F.S."/>
            <person name="Watson E.T."/>
            <person name="Lima T.G."/>
            <person name="Willett C.S."/>
            <person name="Edmands S."/>
            <person name="Li W."/>
            <person name="Burton R.S."/>
        </authorList>
    </citation>
    <scope>NUCLEOTIDE SEQUENCE [LARGE SCALE GENOMIC DNA]</scope>
    <source>
        <strain evidence="12 13">San Diego</strain>
    </source>
</reference>
<evidence type="ECO:0000256" key="2">
    <source>
        <dbReference type="ARBA" id="ARBA00022448"/>
    </source>
</evidence>
<comment type="subcellular location">
    <subcellularLocation>
        <location evidence="1">Membrane</location>
        <topology evidence="1">Multi-pass membrane protein</topology>
    </subcellularLocation>
</comment>
<keyword evidence="6 9" id="KW-0406">Ion transport</keyword>
<dbReference type="Proteomes" id="UP000318571">
    <property type="component" value="Chromosome 8"/>
</dbReference>
<feature type="transmembrane region" description="Helical" evidence="10">
    <location>
        <begin position="326"/>
        <end position="352"/>
    </location>
</feature>
<dbReference type="GO" id="GO:0051453">
    <property type="term" value="P:regulation of intracellular pH"/>
    <property type="evidence" value="ECO:0007669"/>
    <property type="project" value="TreeGrafter"/>
</dbReference>
<evidence type="ECO:0000256" key="10">
    <source>
        <dbReference type="SAM" id="Phobius"/>
    </source>
</evidence>
<feature type="transmembrane region" description="Helical" evidence="10">
    <location>
        <begin position="45"/>
        <end position="63"/>
    </location>
</feature>
<evidence type="ECO:0000256" key="4">
    <source>
        <dbReference type="ARBA" id="ARBA00022989"/>
    </source>
</evidence>
<dbReference type="GO" id="GO:0098719">
    <property type="term" value="P:sodium ion import across plasma membrane"/>
    <property type="evidence" value="ECO:0007669"/>
    <property type="project" value="TreeGrafter"/>
</dbReference>
<feature type="non-terminal residue" evidence="12">
    <location>
        <position position="1"/>
    </location>
</feature>
<feature type="domain" description="Cation/H+ exchanger transmembrane" evidence="11">
    <location>
        <begin position="55"/>
        <end position="451"/>
    </location>
</feature>
<keyword evidence="2 9" id="KW-0813">Transport</keyword>
<dbReference type="OMA" id="ATPPFWA"/>
<evidence type="ECO:0000256" key="6">
    <source>
        <dbReference type="ARBA" id="ARBA00023065"/>
    </source>
</evidence>
<protein>
    <recommendedName>
        <fullName evidence="9">Sodium/hydrogen exchanger</fullName>
    </recommendedName>
</protein>
<keyword evidence="3 9" id="KW-0812">Transmembrane</keyword>
<feature type="transmembrane region" description="Helical" evidence="10">
    <location>
        <begin position="242"/>
        <end position="265"/>
    </location>
</feature>
<proteinExistence type="inferred from homology"/>
<feature type="transmembrane region" description="Helical" evidence="10">
    <location>
        <begin position="422"/>
        <end position="446"/>
    </location>
</feature>
<dbReference type="GO" id="GO:0015386">
    <property type="term" value="F:potassium:proton antiporter activity"/>
    <property type="evidence" value="ECO:0007669"/>
    <property type="project" value="TreeGrafter"/>
</dbReference>
<keyword evidence="4 10" id="KW-1133">Transmembrane helix</keyword>
<organism evidence="12 13">
    <name type="scientific">Tigriopus californicus</name>
    <name type="common">Marine copepod</name>
    <dbReference type="NCBI Taxonomy" id="6832"/>
    <lineage>
        <taxon>Eukaryota</taxon>
        <taxon>Metazoa</taxon>
        <taxon>Ecdysozoa</taxon>
        <taxon>Arthropoda</taxon>
        <taxon>Crustacea</taxon>
        <taxon>Multicrustacea</taxon>
        <taxon>Hexanauplia</taxon>
        <taxon>Copepoda</taxon>
        <taxon>Harpacticoida</taxon>
        <taxon>Harpacticidae</taxon>
        <taxon>Tigriopus</taxon>
    </lineage>
</organism>
<evidence type="ECO:0000256" key="3">
    <source>
        <dbReference type="ARBA" id="ARBA00022692"/>
    </source>
</evidence>
<name>A0A553N9E4_TIGCA</name>
<dbReference type="InterPro" id="IPR004709">
    <property type="entry name" value="NaH_exchanger"/>
</dbReference>
<evidence type="ECO:0000256" key="1">
    <source>
        <dbReference type="ARBA" id="ARBA00004141"/>
    </source>
</evidence>
<comment type="similarity">
    <text evidence="9">Belongs to the monovalent cation:proton antiporter 1 (CPA1) transporter (TC 2.A.36) family.</text>
</comment>